<dbReference type="FunFam" id="1.10.10.10:FF:000087">
    <property type="entry name" value="Transcriptional adapter 2"/>
    <property type="match status" value="1"/>
</dbReference>
<dbReference type="Pfam" id="PF04433">
    <property type="entry name" value="SWIRM"/>
    <property type="match status" value="1"/>
</dbReference>
<name>A0A9P4SDC6_9PEZI</name>
<organism evidence="3 4">
    <name type="scientific">Patellaria atrata CBS 101060</name>
    <dbReference type="NCBI Taxonomy" id="1346257"/>
    <lineage>
        <taxon>Eukaryota</taxon>
        <taxon>Fungi</taxon>
        <taxon>Dikarya</taxon>
        <taxon>Ascomycota</taxon>
        <taxon>Pezizomycotina</taxon>
        <taxon>Dothideomycetes</taxon>
        <taxon>Dothideomycetes incertae sedis</taxon>
        <taxon>Patellariales</taxon>
        <taxon>Patellariaceae</taxon>
        <taxon>Patellaria</taxon>
    </lineage>
</organism>
<feature type="domain" description="SWIRM" evidence="2">
    <location>
        <begin position="282"/>
        <end position="379"/>
    </location>
</feature>
<feature type="compositionally biased region" description="Polar residues" evidence="1">
    <location>
        <begin position="79"/>
        <end position="90"/>
    </location>
</feature>
<reference evidence="3" key="1">
    <citation type="journal article" date="2020" name="Stud. Mycol.">
        <title>101 Dothideomycetes genomes: a test case for predicting lifestyles and emergence of pathogens.</title>
        <authorList>
            <person name="Haridas S."/>
            <person name="Albert R."/>
            <person name="Binder M."/>
            <person name="Bloem J."/>
            <person name="Labutti K."/>
            <person name="Salamov A."/>
            <person name="Andreopoulos B."/>
            <person name="Baker S."/>
            <person name="Barry K."/>
            <person name="Bills G."/>
            <person name="Bluhm B."/>
            <person name="Cannon C."/>
            <person name="Castanera R."/>
            <person name="Culley D."/>
            <person name="Daum C."/>
            <person name="Ezra D."/>
            <person name="Gonzalez J."/>
            <person name="Henrissat B."/>
            <person name="Kuo A."/>
            <person name="Liang C."/>
            <person name="Lipzen A."/>
            <person name="Lutzoni F."/>
            <person name="Magnuson J."/>
            <person name="Mondo S."/>
            <person name="Nolan M."/>
            <person name="Ohm R."/>
            <person name="Pangilinan J."/>
            <person name="Park H.-J."/>
            <person name="Ramirez L."/>
            <person name="Alfaro M."/>
            <person name="Sun H."/>
            <person name="Tritt A."/>
            <person name="Yoshinaga Y."/>
            <person name="Zwiers L.-H."/>
            <person name="Turgeon B."/>
            <person name="Goodwin S."/>
            <person name="Spatafora J."/>
            <person name="Crous P."/>
            <person name="Grigoriev I."/>
        </authorList>
    </citation>
    <scope>NUCLEOTIDE SEQUENCE</scope>
    <source>
        <strain evidence="3">CBS 101060</strain>
    </source>
</reference>
<dbReference type="OrthoDB" id="5598695at2759"/>
<feature type="compositionally biased region" description="Polar residues" evidence="1">
    <location>
        <begin position="44"/>
        <end position="57"/>
    </location>
</feature>
<protein>
    <recommendedName>
        <fullName evidence="2">SWIRM domain-containing protein</fullName>
    </recommendedName>
</protein>
<dbReference type="GO" id="GO:0006338">
    <property type="term" value="P:chromatin remodeling"/>
    <property type="evidence" value="ECO:0007669"/>
    <property type="project" value="TreeGrafter"/>
</dbReference>
<evidence type="ECO:0000313" key="4">
    <source>
        <dbReference type="Proteomes" id="UP000799429"/>
    </source>
</evidence>
<evidence type="ECO:0000259" key="2">
    <source>
        <dbReference type="PROSITE" id="PS50934"/>
    </source>
</evidence>
<dbReference type="PROSITE" id="PS50934">
    <property type="entry name" value="SWIRM"/>
    <property type="match status" value="1"/>
</dbReference>
<sequence length="379" mass="42822">MASSSTSSSIKHDSRFAVSSLLSPPETKKLESFQSPMAGPTMRTPLSSFSTDKTTNLGPLYRRAASEREGLPPSPPISPYTSAQKENNAIHSVDGERIRDPELFSDSDRYETVSQDLPLFPQSQSDVDVDSIVSEHIASKESHINEPTRDEYKLAVSCVSTVYKNYNQNPREYMKRERAIMAEYLSRMNKAKNKFPKSNLRTLAPAPSGIKKFKTAPLIGRNPRQPRPPRRTPQTFVYDSFDVHASPKTPRAPTNRDDVDYNALPDFSPPTSTLPKGNNKILKADWKGQMLDLSADLDRHLLHEAEVTLAATLRLSCATYLCSKRRIFQARIEALKIGKEFRKTDAQQACKIDVNKASKLWSAYEKVGWFRPEFFEQYL</sequence>
<dbReference type="GO" id="GO:0070210">
    <property type="term" value="C:Rpd3L-Expanded complex"/>
    <property type="evidence" value="ECO:0007669"/>
    <property type="project" value="TreeGrafter"/>
</dbReference>
<keyword evidence="4" id="KW-1185">Reference proteome</keyword>
<gene>
    <name evidence="3" type="ORF">M501DRAFT_1010507</name>
</gene>
<evidence type="ECO:0000256" key="1">
    <source>
        <dbReference type="SAM" id="MobiDB-lite"/>
    </source>
</evidence>
<evidence type="ECO:0000313" key="3">
    <source>
        <dbReference type="EMBL" id="KAF2840384.1"/>
    </source>
</evidence>
<dbReference type="PANTHER" id="PTHR12374:SF21">
    <property type="entry name" value="SWIRM DOMAIN-CONTAINING PROTEIN FUN19-RELATED"/>
    <property type="match status" value="1"/>
</dbReference>
<dbReference type="PANTHER" id="PTHR12374">
    <property type="entry name" value="TRANSCRIPTIONAL ADAPTOR 2 ADA2 -RELATED"/>
    <property type="match status" value="1"/>
</dbReference>
<dbReference type="GO" id="GO:0003713">
    <property type="term" value="F:transcription coactivator activity"/>
    <property type="evidence" value="ECO:0007669"/>
    <property type="project" value="TreeGrafter"/>
</dbReference>
<proteinExistence type="predicted"/>
<dbReference type="AlphaFoldDB" id="A0A9P4SDC6"/>
<dbReference type="Gene3D" id="1.10.10.10">
    <property type="entry name" value="Winged helix-like DNA-binding domain superfamily/Winged helix DNA-binding domain"/>
    <property type="match status" value="1"/>
</dbReference>
<accession>A0A9P4SDC6</accession>
<dbReference type="EMBL" id="MU006093">
    <property type="protein sequence ID" value="KAF2840384.1"/>
    <property type="molecule type" value="Genomic_DNA"/>
</dbReference>
<comment type="caution">
    <text evidence="3">The sequence shown here is derived from an EMBL/GenBank/DDBJ whole genome shotgun (WGS) entry which is preliminary data.</text>
</comment>
<dbReference type="SUPFAM" id="SSF46689">
    <property type="entry name" value="Homeodomain-like"/>
    <property type="match status" value="1"/>
</dbReference>
<dbReference type="GO" id="GO:0006357">
    <property type="term" value="P:regulation of transcription by RNA polymerase II"/>
    <property type="evidence" value="ECO:0007669"/>
    <property type="project" value="TreeGrafter"/>
</dbReference>
<dbReference type="Proteomes" id="UP000799429">
    <property type="component" value="Unassembled WGS sequence"/>
</dbReference>
<dbReference type="InterPro" id="IPR036388">
    <property type="entry name" value="WH-like_DNA-bd_sf"/>
</dbReference>
<dbReference type="GO" id="GO:0003682">
    <property type="term" value="F:chromatin binding"/>
    <property type="evidence" value="ECO:0007669"/>
    <property type="project" value="TreeGrafter"/>
</dbReference>
<dbReference type="InterPro" id="IPR009057">
    <property type="entry name" value="Homeodomain-like_sf"/>
</dbReference>
<dbReference type="InterPro" id="IPR007526">
    <property type="entry name" value="SWIRM"/>
</dbReference>
<feature type="region of interest" description="Disordered" evidence="1">
    <location>
        <begin position="1"/>
        <end position="99"/>
    </location>
</feature>